<evidence type="ECO:0000313" key="2">
    <source>
        <dbReference type="EMBL" id="UWX75380.1"/>
    </source>
</evidence>
<gene>
    <name evidence="2" type="ORF">NYZ96_35135</name>
</gene>
<feature type="transmembrane region" description="Helical" evidence="1">
    <location>
        <begin position="27"/>
        <end position="47"/>
    </location>
</feature>
<keyword evidence="1" id="KW-1133">Transmembrane helix</keyword>
<dbReference type="RefSeq" id="WP_260531939.1">
    <property type="nucleotide sequence ID" value="NZ_CP104216.1"/>
</dbReference>
<accession>A0AB38U5Y5</accession>
<keyword evidence="1" id="KW-0812">Transmembrane</keyword>
<dbReference type="AlphaFoldDB" id="A0AB38U5Y5"/>
<protein>
    <submittedName>
        <fullName evidence="2">Holin</fullName>
    </submittedName>
</protein>
<dbReference type="EMBL" id="CP104216">
    <property type="protein sequence ID" value="UWX75380.1"/>
    <property type="molecule type" value="Genomic_DNA"/>
</dbReference>
<proteinExistence type="predicted"/>
<evidence type="ECO:0000313" key="3">
    <source>
        <dbReference type="Proteomes" id="UP001059745"/>
    </source>
</evidence>
<feature type="transmembrane region" description="Helical" evidence="1">
    <location>
        <begin position="5"/>
        <end position="21"/>
    </location>
</feature>
<feature type="transmembrane region" description="Helical" evidence="1">
    <location>
        <begin position="59"/>
        <end position="76"/>
    </location>
</feature>
<keyword evidence="2" id="KW-0614">Plasmid</keyword>
<reference evidence="2" key="1">
    <citation type="submission" date="2022-09" db="EMBL/GenBank/DDBJ databases">
        <title>Genomic of Burkholderia gladioli.</title>
        <authorList>
            <person name="Wu H."/>
        </authorList>
    </citation>
    <scope>NUCLEOTIDE SEQUENCE</scope>
    <source>
        <strain evidence="2">ZN-S4</strain>
        <plasmid evidence="2">unnamed1</plasmid>
    </source>
</reference>
<geneLocation type="plasmid" evidence="2 3">
    <name>unnamed1</name>
</geneLocation>
<keyword evidence="1" id="KW-0472">Membrane</keyword>
<sequence>MLTVFFIANVVVLMFCIWISVTDGVATGWWGTIGFATVGMGATLNLFKSLKLAHAIDGPETLLMVGLAIVCVWASVRKAYWWRKGYGTH</sequence>
<dbReference type="Proteomes" id="UP001059745">
    <property type="component" value="Plasmid unnamed1"/>
</dbReference>
<organism evidence="2 3">
    <name type="scientific">Burkholderia gladioli</name>
    <name type="common">Pseudomonas marginata</name>
    <name type="synonym">Phytomonas marginata</name>
    <dbReference type="NCBI Taxonomy" id="28095"/>
    <lineage>
        <taxon>Bacteria</taxon>
        <taxon>Pseudomonadati</taxon>
        <taxon>Pseudomonadota</taxon>
        <taxon>Betaproteobacteria</taxon>
        <taxon>Burkholderiales</taxon>
        <taxon>Burkholderiaceae</taxon>
        <taxon>Burkholderia</taxon>
    </lineage>
</organism>
<evidence type="ECO:0000256" key="1">
    <source>
        <dbReference type="SAM" id="Phobius"/>
    </source>
</evidence>
<name>A0AB38U5Y5_BURGA</name>